<name>A0A2B7WPP7_9EURO</name>
<proteinExistence type="predicted"/>
<feature type="compositionally biased region" description="Polar residues" evidence="1">
    <location>
        <begin position="1"/>
        <end position="18"/>
    </location>
</feature>
<feature type="compositionally biased region" description="Polar residues" evidence="1">
    <location>
        <begin position="581"/>
        <end position="593"/>
    </location>
</feature>
<evidence type="ECO:0000256" key="1">
    <source>
        <dbReference type="SAM" id="MobiDB-lite"/>
    </source>
</evidence>
<dbReference type="Pfam" id="PF21204">
    <property type="entry name" value="Ebp1_C"/>
    <property type="match status" value="1"/>
</dbReference>
<feature type="domain" description="Ell binding protein Ebp1 C-terminal" evidence="2">
    <location>
        <begin position="629"/>
        <end position="792"/>
    </location>
</feature>
<keyword evidence="4" id="KW-1185">Reference proteome</keyword>
<feature type="compositionally biased region" description="Low complexity" evidence="1">
    <location>
        <begin position="369"/>
        <end position="382"/>
    </location>
</feature>
<organism evidence="3 4">
    <name type="scientific">Blastomyces parvus</name>
    <dbReference type="NCBI Taxonomy" id="2060905"/>
    <lineage>
        <taxon>Eukaryota</taxon>
        <taxon>Fungi</taxon>
        <taxon>Dikarya</taxon>
        <taxon>Ascomycota</taxon>
        <taxon>Pezizomycotina</taxon>
        <taxon>Eurotiomycetes</taxon>
        <taxon>Eurotiomycetidae</taxon>
        <taxon>Onygenales</taxon>
        <taxon>Ajellomycetaceae</taxon>
        <taxon>Blastomyces</taxon>
    </lineage>
</organism>
<accession>A0A2B7WPP7</accession>
<feature type="compositionally biased region" description="Polar residues" evidence="1">
    <location>
        <begin position="523"/>
        <end position="537"/>
    </location>
</feature>
<feature type="compositionally biased region" description="Low complexity" evidence="1">
    <location>
        <begin position="277"/>
        <end position="299"/>
    </location>
</feature>
<feature type="region of interest" description="Disordered" evidence="1">
    <location>
        <begin position="722"/>
        <end position="748"/>
    </location>
</feature>
<feature type="compositionally biased region" description="Basic and acidic residues" evidence="1">
    <location>
        <begin position="445"/>
        <end position="462"/>
    </location>
</feature>
<gene>
    <name evidence="3" type="ORF">GX51_06733</name>
</gene>
<feature type="compositionally biased region" description="Pro residues" evidence="1">
    <location>
        <begin position="237"/>
        <end position="250"/>
    </location>
</feature>
<dbReference type="AlphaFoldDB" id="A0A2B7WPP7"/>
<evidence type="ECO:0000313" key="3">
    <source>
        <dbReference type="EMBL" id="PGG98592.1"/>
    </source>
</evidence>
<dbReference type="OrthoDB" id="284473at2759"/>
<evidence type="ECO:0000259" key="2">
    <source>
        <dbReference type="Pfam" id="PF21204"/>
    </source>
</evidence>
<feature type="region of interest" description="Disordered" evidence="1">
    <location>
        <begin position="1"/>
        <end position="23"/>
    </location>
</feature>
<dbReference type="Proteomes" id="UP000224080">
    <property type="component" value="Unassembled WGS sequence"/>
</dbReference>
<feature type="region of interest" description="Disordered" evidence="1">
    <location>
        <begin position="445"/>
        <end position="605"/>
    </location>
</feature>
<comment type="caution">
    <text evidence="3">The sequence shown here is derived from an EMBL/GenBank/DDBJ whole genome shotgun (WGS) entry which is preliminary data.</text>
</comment>
<feature type="compositionally biased region" description="Polar residues" evidence="1">
    <location>
        <begin position="121"/>
        <end position="131"/>
    </location>
</feature>
<dbReference type="InterPro" id="IPR049403">
    <property type="entry name" value="Ebp1_C"/>
</dbReference>
<feature type="compositionally biased region" description="Basic and acidic residues" evidence="1">
    <location>
        <begin position="308"/>
        <end position="319"/>
    </location>
</feature>
<dbReference type="EMBL" id="PDNC01000117">
    <property type="protein sequence ID" value="PGG98592.1"/>
    <property type="molecule type" value="Genomic_DNA"/>
</dbReference>
<evidence type="ECO:0000313" key="4">
    <source>
        <dbReference type="Proteomes" id="UP000224080"/>
    </source>
</evidence>
<protein>
    <recommendedName>
        <fullName evidence="2">Ell binding protein Ebp1 C-terminal domain-containing protein</fullName>
    </recommendedName>
</protein>
<dbReference type="STRING" id="2060905.A0A2B7WPP7"/>
<reference evidence="3 4" key="1">
    <citation type="submission" date="2017-10" db="EMBL/GenBank/DDBJ databases">
        <title>Comparative genomics in systemic dimorphic fungi from Ajellomycetaceae.</title>
        <authorList>
            <person name="Munoz J.F."/>
            <person name="Mcewen J.G."/>
            <person name="Clay O.K."/>
            <person name="Cuomo C.A."/>
        </authorList>
    </citation>
    <scope>NUCLEOTIDE SEQUENCE [LARGE SCALE GENOMIC DNA]</scope>
    <source>
        <strain evidence="3 4">UAMH130</strain>
    </source>
</reference>
<sequence length="852" mass="94296">MSVELQTSPRTQKTTEASSRVPAKRSYSEFLQGVNTRFKHLSDKVLPASPYLLKVPTERPFHLGSRFVSNWAVGDNRPFAPEEEHLQYMTFLPHQGEDTLLVAVGGWSDERGNIMEEDTSKVPSIATSPSVDTPKHKLQRKKISLSDYKKKAYETPRSPPRSATPVNRRNGTDHLTPAVKPKSPREPPPTTKVPAISPSKRKDTTSITTDNRSDNTNGISQSKSARNGNSRSTPSSHKPPPSARESPPPTKKPRLATTKEPPDNKSTRSRNAPPVVPALLSPTLPPTSVIPRLPRLLSPTLPPDVEEELAKIKDGELSIDRISSPKKTPSSSTITGSKPERPLPKSNKARPHSSSTSSSSDKTTKARVSASSSSSSKLQGSSVAKPVPSNNQRSRAIDLTHSHISSKPKVTTQLAKPKLIVKLRYGRANRKRIEALLRFSGKYKITPDHQSAKQRRAPESSQRKSQTIPPSKPTEIQRAGKRPRQKDEDDSQGSASKRQKSVALPVAERPRTPATTAFKFPSVPQQPTATSKGQFLTPSKDLRATTMRRLGSGDGDSKLPAGSDRAMNTSTPGSAEKATTKHSPVTPSDNQQSKPRDTAESRAWQEESQKYFNLGRELKHSSQRNAGPHATDADHKLSAAIAVEAVLCFILAFTLDDRHKTLNRRVGDSSAWLSIVPYWKMVKGNMDKYPHLHALCSLLGAVFHEVIHGLDLERLAMTALPSDHSPAPTPGSDGNTITSEESKKQQQHRDFMDLRKRLVDSHRDARSLWLEGSRKLSEEVLTRQYPETWSKRSTNFSERGRERALVLGEYSGEYFLPLDRTANPLEAIRFGWVFLTEWTEKEGVKWKGRLGL</sequence>
<feature type="compositionally biased region" description="Polar residues" evidence="1">
    <location>
        <begin position="205"/>
        <end position="236"/>
    </location>
</feature>
<feature type="compositionally biased region" description="Basic and acidic residues" evidence="1">
    <location>
        <begin position="594"/>
        <end position="605"/>
    </location>
</feature>
<feature type="region of interest" description="Disordered" evidence="1">
    <location>
        <begin position="116"/>
        <end position="416"/>
    </location>
</feature>
<feature type="compositionally biased region" description="Low complexity" evidence="1">
    <location>
        <begin position="325"/>
        <end position="337"/>
    </location>
</feature>
<feature type="compositionally biased region" description="Polar residues" evidence="1">
    <location>
        <begin position="402"/>
        <end position="414"/>
    </location>
</feature>